<organism evidence="2 3">
    <name type="scientific">Chitinophaga niastensis</name>
    <dbReference type="NCBI Taxonomy" id="536980"/>
    <lineage>
        <taxon>Bacteria</taxon>
        <taxon>Pseudomonadati</taxon>
        <taxon>Bacteroidota</taxon>
        <taxon>Chitinophagia</taxon>
        <taxon>Chitinophagales</taxon>
        <taxon>Chitinophagaceae</taxon>
        <taxon>Chitinophaga</taxon>
    </lineage>
</organism>
<gene>
    <name evidence="2" type="ORF">CLV51_102568</name>
</gene>
<proteinExistence type="predicted"/>
<evidence type="ECO:0000313" key="3">
    <source>
        <dbReference type="Proteomes" id="UP000240971"/>
    </source>
</evidence>
<keyword evidence="1" id="KW-0472">Membrane</keyword>
<protein>
    <submittedName>
        <fullName evidence="2">Uncharacterized protein</fullName>
    </submittedName>
</protein>
<accession>A0A2P8HNB9</accession>
<dbReference type="Proteomes" id="UP000240971">
    <property type="component" value="Unassembled WGS sequence"/>
</dbReference>
<dbReference type="AlphaFoldDB" id="A0A2P8HNB9"/>
<dbReference type="EMBL" id="PYAW01000002">
    <property type="protein sequence ID" value="PSL47711.1"/>
    <property type="molecule type" value="Genomic_DNA"/>
</dbReference>
<sequence length="95" mass="10721">MAKVYVIVIRQVSLVILFLLGLISLFVDGVFIYGIATGQFKEGFQYSDLSFAISYVLIGVFLALFTFLTFYGAYKLLKGTKKKEKKSIELLGEEF</sequence>
<keyword evidence="3" id="KW-1185">Reference proteome</keyword>
<feature type="transmembrane region" description="Helical" evidence="1">
    <location>
        <begin position="12"/>
        <end position="35"/>
    </location>
</feature>
<keyword evidence="1" id="KW-0812">Transmembrane</keyword>
<comment type="caution">
    <text evidence="2">The sequence shown here is derived from an EMBL/GenBank/DDBJ whole genome shotgun (WGS) entry which is preliminary data.</text>
</comment>
<evidence type="ECO:0000313" key="2">
    <source>
        <dbReference type="EMBL" id="PSL47711.1"/>
    </source>
</evidence>
<feature type="transmembrane region" description="Helical" evidence="1">
    <location>
        <begin position="55"/>
        <end position="77"/>
    </location>
</feature>
<reference evidence="2 3" key="1">
    <citation type="submission" date="2018-03" db="EMBL/GenBank/DDBJ databases">
        <title>Genomic Encyclopedia of Archaeal and Bacterial Type Strains, Phase II (KMG-II): from individual species to whole genera.</title>
        <authorList>
            <person name="Goeker M."/>
        </authorList>
    </citation>
    <scope>NUCLEOTIDE SEQUENCE [LARGE SCALE GENOMIC DNA]</scope>
    <source>
        <strain evidence="2 3">DSM 24859</strain>
    </source>
</reference>
<name>A0A2P8HNB9_CHINA</name>
<keyword evidence="1" id="KW-1133">Transmembrane helix</keyword>
<evidence type="ECO:0000256" key="1">
    <source>
        <dbReference type="SAM" id="Phobius"/>
    </source>
</evidence>
<dbReference type="RefSeq" id="WP_106528142.1">
    <property type="nucleotide sequence ID" value="NZ_PYAW01000002.1"/>
</dbReference>